<accession>A0A4S8MAJ5</accession>
<dbReference type="SUPFAM" id="SSF46785">
    <property type="entry name" value="Winged helix' DNA-binding domain"/>
    <property type="match status" value="1"/>
</dbReference>
<gene>
    <name evidence="6" type="ORF">K435DRAFT_752354</name>
</gene>
<name>A0A4S8MAJ5_DENBC</name>
<dbReference type="InterPro" id="IPR001077">
    <property type="entry name" value="COMT_C"/>
</dbReference>
<dbReference type="Pfam" id="PF00891">
    <property type="entry name" value="Methyltransf_2"/>
    <property type="match status" value="1"/>
</dbReference>
<organism evidence="6 7">
    <name type="scientific">Dendrothele bispora (strain CBS 962.96)</name>
    <dbReference type="NCBI Taxonomy" id="1314807"/>
    <lineage>
        <taxon>Eukaryota</taxon>
        <taxon>Fungi</taxon>
        <taxon>Dikarya</taxon>
        <taxon>Basidiomycota</taxon>
        <taxon>Agaricomycotina</taxon>
        <taxon>Agaricomycetes</taxon>
        <taxon>Agaricomycetidae</taxon>
        <taxon>Agaricales</taxon>
        <taxon>Agaricales incertae sedis</taxon>
        <taxon>Dendrothele</taxon>
    </lineage>
</organism>
<keyword evidence="2 6" id="KW-0808">Transferase</keyword>
<dbReference type="PROSITE" id="PS51683">
    <property type="entry name" value="SAM_OMT_II"/>
    <property type="match status" value="1"/>
</dbReference>
<sequence length="454" mass="49915">MTSALLALAQIISDNVRDIDNVYTQHGLSYPTLNEPNSRSEFPWENDSSLLEKKKLIIAAAAQLIATVHSPVDILKQAAASAYMTAAVGFAADIGLANVLKDVDREGMHINSIAAITNIDVDNLRRVLRYLTTRHIFRELSEDVFVNNNVSSLLVGGAAHNGNDKDSLTRYDDAPVLAHVSLYADEGFHSAVALSPFLRKRDISTTVATPFNMVYKTDLSLFEWFNQPENAWRARRFAAAMTGNAKRFPDHIISDGIGMQSLAPGDVIVDVGGGVGSATLQLYKSFPHQRYIVQDLEEPIRAARKYWNKHAPEALVGDSVKLQVQSFFDPQPAIGAKVYFLRIVTHDWNDTEVRSILANLRAVADKETKLVLFETITRCSCVTSQDQVPYPLLGNLGVGGAGVDTAVNLHMLSLLTGRERTESDFRNLGLQTGWILQKINPGILASISYLPAQV</sequence>
<evidence type="ECO:0000256" key="1">
    <source>
        <dbReference type="ARBA" id="ARBA00022603"/>
    </source>
</evidence>
<feature type="domain" description="O-methyltransferase C-terminal" evidence="4">
    <location>
        <begin position="261"/>
        <end position="434"/>
    </location>
</feature>
<reference evidence="6 7" key="1">
    <citation type="journal article" date="2019" name="Nat. Ecol. Evol.">
        <title>Megaphylogeny resolves global patterns of mushroom evolution.</title>
        <authorList>
            <person name="Varga T."/>
            <person name="Krizsan K."/>
            <person name="Foldi C."/>
            <person name="Dima B."/>
            <person name="Sanchez-Garcia M."/>
            <person name="Sanchez-Ramirez S."/>
            <person name="Szollosi G.J."/>
            <person name="Szarkandi J.G."/>
            <person name="Papp V."/>
            <person name="Albert L."/>
            <person name="Andreopoulos W."/>
            <person name="Angelini C."/>
            <person name="Antonin V."/>
            <person name="Barry K.W."/>
            <person name="Bougher N.L."/>
            <person name="Buchanan P."/>
            <person name="Buyck B."/>
            <person name="Bense V."/>
            <person name="Catcheside P."/>
            <person name="Chovatia M."/>
            <person name="Cooper J."/>
            <person name="Damon W."/>
            <person name="Desjardin D."/>
            <person name="Finy P."/>
            <person name="Geml J."/>
            <person name="Haridas S."/>
            <person name="Hughes K."/>
            <person name="Justo A."/>
            <person name="Karasinski D."/>
            <person name="Kautmanova I."/>
            <person name="Kiss B."/>
            <person name="Kocsube S."/>
            <person name="Kotiranta H."/>
            <person name="LaButti K.M."/>
            <person name="Lechner B.E."/>
            <person name="Liimatainen K."/>
            <person name="Lipzen A."/>
            <person name="Lukacs Z."/>
            <person name="Mihaltcheva S."/>
            <person name="Morgado L.N."/>
            <person name="Niskanen T."/>
            <person name="Noordeloos M.E."/>
            <person name="Ohm R.A."/>
            <person name="Ortiz-Santana B."/>
            <person name="Ovrebo C."/>
            <person name="Racz N."/>
            <person name="Riley R."/>
            <person name="Savchenko A."/>
            <person name="Shiryaev A."/>
            <person name="Soop K."/>
            <person name="Spirin V."/>
            <person name="Szebenyi C."/>
            <person name="Tomsovsky M."/>
            <person name="Tulloss R.E."/>
            <person name="Uehling J."/>
            <person name="Grigoriev I.V."/>
            <person name="Vagvolgyi C."/>
            <person name="Papp T."/>
            <person name="Martin F.M."/>
            <person name="Miettinen O."/>
            <person name="Hibbett D.S."/>
            <person name="Nagy L.G."/>
        </authorList>
    </citation>
    <scope>NUCLEOTIDE SEQUENCE [LARGE SCALE GENOMIC DNA]</scope>
    <source>
        <strain evidence="6 7">CBS 962.96</strain>
    </source>
</reference>
<dbReference type="SUPFAM" id="SSF53335">
    <property type="entry name" value="S-adenosyl-L-methionine-dependent methyltransferases"/>
    <property type="match status" value="1"/>
</dbReference>
<keyword evidence="1 6" id="KW-0489">Methyltransferase</keyword>
<protein>
    <submittedName>
        <fullName evidence="6">S-adenosyl-L-methionine-dependent methyltransferase</fullName>
    </submittedName>
</protein>
<dbReference type="Gene3D" id="1.10.10.10">
    <property type="entry name" value="Winged helix-like DNA-binding domain superfamily/Winged helix DNA-binding domain"/>
    <property type="match status" value="1"/>
</dbReference>
<dbReference type="InterPro" id="IPR036388">
    <property type="entry name" value="WH-like_DNA-bd_sf"/>
</dbReference>
<evidence type="ECO:0000259" key="4">
    <source>
        <dbReference type="Pfam" id="PF00891"/>
    </source>
</evidence>
<dbReference type="InterPro" id="IPR036390">
    <property type="entry name" value="WH_DNA-bd_sf"/>
</dbReference>
<dbReference type="GO" id="GO:0032259">
    <property type="term" value="P:methylation"/>
    <property type="evidence" value="ECO:0007669"/>
    <property type="project" value="UniProtKB-KW"/>
</dbReference>
<evidence type="ECO:0000313" key="7">
    <source>
        <dbReference type="Proteomes" id="UP000297245"/>
    </source>
</evidence>
<dbReference type="InterPro" id="IPR012967">
    <property type="entry name" value="COMT_dimerisation"/>
</dbReference>
<evidence type="ECO:0000313" key="6">
    <source>
        <dbReference type="EMBL" id="THU98968.1"/>
    </source>
</evidence>
<dbReference type="AlphaFoldDB" id="A0A4S8MAJ5"/>
<dbReference type="PANTHER" id="PTHR43712:SF2">
    <property type="entry name" value="O-METHYLTRANSFERASE CICE"/>
    <property type="match status" value="1"/>
</dbReference>
<dbReference type="Pfam" id="PF08100">
    <property type="entry name" value="Dimerisation"/>
    <property type="match status" value="1"/>
</dbReference>
<dbReference type="GO" id="GO:0008171">
    <property type="term" value="F:O-methyltransferase activity"/>
    <property type="evidence" value="ECO:0007669"/>
    <property type="project" value="InterPro"/>
</dbReference>
<keyword evidence="7" id="KW-1185">Reference proteome</keyword>
<keyword evidence="3" id="KW-0949">S-adenosyl-L-methionine</keyword>
<dbReference type="InterPro" id="IPR029063">
    <property type="entry name" value="SAM-dependent_MTases_sf"/>
</dbReference>
<dbReference type="Proteomes" id="UP000297245">
    <property type="component" value="Unassembled WGS sequence"/>
</dbReference>
<dbReference type="PANTHER" id="PTHR43712">
    <property type="entry name" value="PUTATIVE (AFU_ORTHOLOGUE AFUA_4G14580)-RELATED"/>
    <property type="match status" value="1"/>
</dbReference>
<dbReference type="InterPro" id="IPR016461">
    <property type="entry name" value="COMT-like"/>
</dbReference>
<proteinExistence type="predicted"/>
<dbReference type="OrthoDB" id="2410195at2759"/>
<evidence type="ECO:0000256" key="3">
    <source>
        <dbReference type="ARBA" id="ARBA00022691"/>
    </source>
</evidence>
<feature type="domain" description="O-methyltransferase dimerisation" evidence="5">
    <location>
        <begin position="81"/>
        <end position="155"/>
    </location>
</feature>
<dbReference type="EMBL" id="ML179126">
    <property type="protein sequence ID" value="THU98968.1"/>
    <property type="molecule type" value="Genomic_DNA"/>
</dbReference>
<evidence type="ECO:0000259" key="5">
    <source>
        <dbReference type="Pfam" id="PF08100"/>
    </source>
</evidence>
<evidence type="ECO:0000256" key="2">
    <source>
        <dbReference type="ARBA" id="ARBA00022679"/>
    </source>
</evidence>
<dbReference type="Gene3D" id="3.40.50.150">
    <property type="entry name" value="Vaccinia Virus protein VP39"/>
    <property type="match status" value="1"/>
</dbReference>